<evidence type="ECO:0000256" key="6">
    <source>
        <dbReference type="RuleBase" id="RU368027"/>
    </source>
</evidence>
<feature type="compositionally biased region" description="Basic residues" evidence="7">
    <location>
        <begin position="134"/>
        <end position="147"/>
    </location>
</feature>
<keyword evidence="6" id="KW-0687">Ribonucleoprotein</keyword>
<dbReference type="OMA" id="CRNVEQK"/>
<dbReference type="InterPro" id="IPR009292">
    <property type="entry name" value="RRP36"/>
</dbReference>
<dbReference type="GO" id="GO:0000462">
    <property type="term" value="P:maturation of SSU-rRNA from tricistronic rRNA transcript (SSU-rRNA, 5.8S rRNA, LSU-rRNA)"/>
    <property type="evidence" value="ECO:0007669"/>
    <property type="project" value="TreeGrafter"/>
</dbReference>
<evidence type="ECO:0000256" key="1">
    <source>
        <dbReference type="ARBA" id="ARBA00004604"/>
    </source>
</evidence>
<comment type="similarity">
    <text evidence="2 6">Belongs to the RRP36 family.</text>
</comment>
<proteinExistence type="inferred from homology"/>
<dbReference type="STRING" id="400727.A0A2T7NWC2"/>
<comment type="caution">
    <text evidence="8">The sequence shown here is derived from an EMBL/GenBank/DDBJ whole genome shotgun (WGS) entry which is preliminary data.</text>
</comment>
<dbReference type="GO" id="GO:0005730">
    <property type="term" value="C:nucleolus"/>
    <property type="evidence" value="ECO:0007669"/>
    <property type="project" value="UniProtKB-SubCell"/>
</dbReference>
<name>A0A2T7NWC2_POMCA</name>
<feature type="compositionally biased region" description="Basic and acidic residues" evidence="7">
    <location>
        <begin position="155"/>
        <end position="183"/>
    </location>
</feature>
<evidence type="ECO:0000313" key="9">
    <source>
        <dbReference type="Proteomes" id="UP000245119"/>
    </source>
</evidence>
<gene>
    <name evidence="8" type="ORF">C0Q70_13121</name>
</gene>
<organism evidence="8 9">
    <name type="scientific">Pomacea canaliculata</name>
    <name type="common">Golden apple snail</name>
    <dbReference type="NCBI Taxonomy" id="400727"/>
    <lineage>
        <taxon>Eukaryota</taxon>
        <taxon>Metazoa</taxon>
        <taxon>Spiralia</taxon>
        <taxon>Lophotrochozoa</taxon>
        <taxon>Mollusca</taxon>
        <taxon>Gastropoda</taxon>
        <taxon>Caenogastropoda</taxon>
        <taxon>Architaenioglossa</taxon>
        <taxon>Ampullarioidea</taxon>
        <taxon>Ampullariidae</taxon>
        <taxon>Pomacea</taxon>
    </lineage>
</organism>
<comment type="subcellular location">
    <subcellularLocation>
        <location evidence="1 6">Nucleus</location>
        <location evidence="1 6">Nucleolus</location>
    </subcellularLocation>
</comment>
<dbReference type="PANTHER" id="PTHR21738">
    <property type="entry name" value="RIBOSOMAL RNA PROCESSING PROTEIN 36 HOMOLOG"/>
    <property type="match status" value="1"/>
</dbReference>
<keyword evidence="4 6" id="KW-0698">rRNA processing</keyword>
<comment type="subunit">
    <text evidence="6">Associates with 90S and pre-40S pre-ribosomal particles.</text>
</comment>
<dbReference type="OrthoDB" id="448446at2759"/>
<accession>A0A2T7NWC2</accession>
<evidence type="ECO:0000256" key="2">
    <source>
        <dbReference type="ARBA" id="ARBA00009418"/>
    </source>
</evidence>
<sequence length="238" mass="28332">MESTDQDVTGTDKMDVIREELSQLTAEEMQTLKEKMGLKAFRKILSNLTKTQEPAKHPLKIPRRENKNRPTEISSKRKVGFLRKIPGISSGRKRVARDPRFDDLSGTFREDIFERDYGFLTDLKSQEKRKLHKMLKKEKHVEKKAKLRQLLNRMEQQEKVTEEKKRKKKLEKEWKQKEKERVQEGKAPFFLKKSDKKTLELADKYRILKEKGTLNNFLQKKRKKKASKERKRLPNLSP</sequence>
<evidence type="ECO:0000313" key="8">
    <source>
        <dbReference type="EMBL" id="PVD25465.1"/>
    </source>
</evidence>
<keyword evidence="5 6" id="KW-0539">Nucleus</keyword>
<dbReference type="GO" id="GO:0030686">
    <property type="term" value="C:90S preribosome"/>
    <property type="evidence" value="ECO:0007669"/>
    <property type="project" value="TreeGrafter"/>
</dbReference>
<evidence type="ECO:0000256" key="4">
    <source>
        <dbReference type="ARBA" id="ARBA00022552"/>
    </source>
</evidence>
<feature type="region of interest" description="Disordered" evidence="7">
    <location>
        <begin position="213"/>
        <end position="238"/>
    </location>
</feature>
<dbReference type="PANTHER" id="PTHR21738:SF0">
    <property type="entry name" value="RIBOSOMAL RNA PROCESSING PROTEIN 36 HOMOLOG"/>
    <property type="match status" value="1"/>
</dbReference>
<keyword evidence="9" id="KW-1185">Reference proteome</keyword>
<feature type="region of interest" description="Disordered" evidence="7">
    <location>
        <begin position="51"/>
        <end position="77"/>
    </location>
</feature>
<reference evidence="8 9" key="1">
    <citation type="submission" date="2018-04" db="EMBL/GenBank/DDBJ databases">
        <title>The genome of golden apple snail Pomacea canaliculata provides insight into stress tolerance and invasive adaptation.</title>
        <authorList>
            <person name="Liu C."/>
            <person name="Liu B."/>
            <person name="Ren Y."/>
            <person name="Zhang Y."/>
            <person name="Wang H."/>
            <person name="Li S."/>
            <person name="Jiang F."/>
            <person name="Yin L."/>
            <person name="Zhang G."/>
            <person name="Qian W."/>
            <person name="Fan W."/>
        </authorList>
    </citation>
    <scope>NUCLEOTIDE SEQUENCE [LARGE SCALE GENOMIC DNA]</scope>
    <source>
        <strain evidence="8">SZHN2017</strain>
        <tissue evidence="8">Muscle</tissue>
    </source>
</reference>
<keyword evidence="3 6" id="KW-0690">Ribosome biogenesis</keyword>
<dbReference type="Proteomes" id="UP000245119">
    <property type="component" value="Linkage Group LG8"/>
</dbReference>
<feature type="compositionally biased region" description="Basic residues" evidence="7">
    <location>
        <begin position="219"/>
        <end position="238"/>
    </location>
</feature>
<protein>
    <recommendedName>
        <fullName evidence="6">rRNA biogenesis protein RRP36</fullName>
    </recommendedName>
</protein>
<evidence type="ECO:0000256" key="5">
    <source>
        <dbReference type="ARBA" id="ARBA00023242"/>
    </source>
</evidence>
<feature type="region of interest" description="Disordered" evidence="7">
    <location>
        <begin position="134"/>
        <end position="183"/>
    </location>
</feature>
<comment type="function">
    <text evidence="6">Component of the 90S pre-ribosome involved in the maturation of rRNAs. Required for early cleavages of the pre-RNAs in the 40S ribosomal subunit maturation pathway.</text>
</comment>
<evidence type="ECO:0000256" key="7">
    <source>
        <dbReference type="SAM" id="MobiDB-lite"/>
    </source>
</evidence>
<dbReference type="AlphaFoldDB" id="A0A2T7NWC2"/>
<evidence type="ECO:0000256" key="3">
    <source>
        <dbReference type="ARBA" id="ARBA00022517"/>
    </source>
</evidence>
<dbReference type="Pfam" id="PF06102">
    <property type="entry name" value="RRP36"/>
    <property type="match status" value="1"/>
</dbReference>
<dbReference type="EMBL" id="PZQS01000008">
    <property type="protein sequence ID" value="PVD25465.1"/>
    <property type="molecule type" value="Genomic_DNA"/>
</dbReference>